<dbReference type="GO" id="GO:0043022">
    <property type="term" value="F:ribosome binding"/>
    <property type="evidence" value="ECO:0007669"/>
    <property type="project" value="TreeGrafter"/>
</dbReference>
<evidence type="ECO:0000313" key="5">
    <source>
        <dbReference type="Proteomes" id="UP000678499"/>
    </source>
</evidence>
<keyword evidence="2" id="KW-0342">GTP-binding</keyword>
<dbReference type="SUPFAM" id="SSF54211">
    <property type="entry name" value="Ribosomal protein S5 domain 2-like"/>
    <property type="match status" value="1"/>
</dbReference>
<dbReference type="FunFam" id="3.30.70.870:FF:000002">
    <property type="entry name" value="Translation elongation factor 2"/>
    <property type="match status" value="1"/>
</dbReference>
<dbReference type="Gene3D" id="3.30.70.240">
    <property type="match status" value="1"/>
</dbReference>
<dbReference type="Gene3D" id="3.90.1430.10">
    <property type="entry name" value="Yeast translation eEF2 (G' domain)"/>
    <property type="match status" value="1"/>
</dbReference>
<dbReference type="InterPro" id="IPR041095">
    <property type="entry name" value="EFG_II"/>
</dbReference>
<dbReference type="CDD" id="cd16261">
    <property type="entry name" value="EF2_snRNP_III"/>
    <property type="match status" value="1"/>
</dbReference>
<dbReference type="InterPro" id="IPR027417">
    <property type="entry name" value="P-loop_NTPase"/>
</dbReference>
<accession>A0A7R9G984</accession>
<evidence type="ECO:0000256" key="1">
    <source>
        <dbReference type="ARBA" id="ARBA00022741"/>
    </source>
</evidence>
<dbReference type="FunFam" id="3.90.1430.10:FF:000002">
    <property type="entry name" value="Elongation factor like GTPase 1"/>
    <property type="match status" value="1"/>
</dbReference>
<dbReference type="PANTHER" id="PTHR42908">
    <property type="entry name" value="TRANSLATION ELONGATION FACTOR-RELATED"/>
    <property type="match status" value="1"/>
</dbReference>
<dbReference type="EMBL" id="CAJPEX010000029">
    <property type="protein sequence ID" value="CAG0912574.1"/>
    <property type="molecule type" value="Genomic_DNA"/>
</dbReference>
<dbReference type="Gene3D" id="2.40.30.10">
    <property type="entry name" value="Translation factors"/>
    <property type="match status" value="1"/>
</dbReference>
<reference evidence="4" key="1">
    <citation type="submission" date="2020-11" db="EMBL/GenBank/DDBJ databases">
        <authorList>
            <person name="Tran Van P."/>
        </authorList>
    </citation>
    <scope>NUCLEOTIDE SEQUENCE</scope>
</reference>
<dbReference type="SUPFAM" id="SSF52540">
    <property type="entry name" value="P-loop containing nucleoside triphosphate hydrolases"/>
    <property type="match status" value="1"/>
</dbReference>
<dbReference type="FunFam" id="3.40.50.300:FF:000746">
    <property type="entry name" value="Ribosome assembly protein 1"/>
    <property type="match status" value="1"/>
</dbReference>
<dbReference type="PANTHER" id="PTHR42908:SF3">
    <property type="entry name" value="ELONGATION FACTOR-LIKE GTPASE 1"/>
    <property type="match status" value="1"/>
</dbReference>
<dbReference type="Gene3D" id="3.30.230.10">
    <property type="match status" value="1"/>
</dbReference>
<dbReference type="InterPro" id="IPR014721">
    <property type="entry name" value="Ribsml_uS5_D2-typ_fold_subgr"/>
</dbReference>
<dbReference type="InterPro" id="IPR020568">
    <property type="entry name" value="Ribosomal_Su5_D2-typ_SF"/>
</dbReference>
<dbReference type="PRINTS" id="PR00315">
    <property type="entry name" value="ELONGATNFCT"/>
</dbReference>
<dbReference type="PROSITE" id="PS51722">
    <property type="entry name" value="G_TR_2"/>
    <property type="match status" value="1"/>
</dbReference>
<dbReference type="Gene3D" id="3.30.70.870">
    <property type="entry name" value="Elongation Factor G (Translational Gtpase), domain 3"/>
    <property type="match status" value="1"/>
</dbReference>
<organism evidence="4">
    <name type="scientific">Notodromas monacha</name>
    <dbReference type="NCBI Taxonomy" id="399045"/>
    <lineage>
        <taxon>Eukaryota</taxon>
        <taxon>Metazoa</taxon>
        <taxon>Ecdysozoa</taxon>
        <taxon>Arthropoda</taxon>
        <taxon>Crustacea</taxon>
        <taxon>Oligostraca</taxon>
        <taxon>Ostracoda</taxon>
        <taxon>Podocopa</taxon>
        <taxon>Podocopida</taxon>
        <taxon>Cypridocopina</taxon>
        <taxon>Cypridoidea</taxon>
        <taxon>Cyprididae</taxon>
        <taxon>Notodromas</taxon>
    </lineage>
</organism>
<dbReference type="NCBIfam" id="TIGR00231">
    <property type="entry name" value="small_GTP"/>
    <property type="match status" value="1"/>
</dbReference>
<keyword evidence="5" id="KW-1185">Reference proteome</keyword>
<dbReference type="InterPro" id="IPR056752">
    <property type="entry name" value="EFL1"/>
</dbReference>
<dbReference type="SUPFAM" id="SSF54980">
    <property type="entry name" value="EF-G C-terminal domain-like"/>
    <property type="match status" value="2"/>
</dbReference>
<dbReference type="Pfam" id="PF14492">
    <property type="entry name" value="EFG_III"/>
    <property type="match status" value="1"/>
</dbReference>
<sequence length="1074" mass="119729">MFRIISYGFRAFVDFSTELKGVQKMARRVVGRDKIAQLQNNVENMRNICILAHVDHGKTTLADALVASNGIISQRLSGKLRYMDSRKDEQERGITMKSSAVALFHVFQREDKEEEYLVNLIDSPGHVDFSSEVSTALRLCDGAIVVVDAVEGVCPQTIATLRQAWHAGIKPILVFNKVDRLVLETKLSPMDAYVRLVQLLEQVNAVVGGFFAIDIFQKEEDDENRKSDPVSGEKSTSDASETVFDWTSPLENVDDSGLYFTPESGNVLFCSAIDGWGFSVRQFASLISKKLGIKQEVLAKTLWGDFFFDAKTKRVMRGAQSKAKKPLFVQLVLENIFSIYEAVVVRKDQEKRDKIIQTLDLKMTAKDLRSTDHRLQLSVIMNQWLPLASSVLDMVVDQLPSPKGMQRSRAEQLLTSRTAVLPFEHFPKETQCLSDAMMKCAAEDDAVIVYVSKMFPVETQFLPENKPKPMSREEMMQRREEALKRIEMSRTGPKGEPLSTAPIVGEAEDSIRSAVEDENLKNQTAFVAFARVFSGCVKPGQEIFVLGPKHDPCRYVVNGTFKADEVPVAGKLLELQSEHHVTRATVKSVYLLMGRQLESLEVGNAGSIIGLGGLEEHILKSATVSNTLACPGFTESVASQSQVSSIPVFRFALEPAHPRDMPSLVEGLKLLNQADACVRVFVQETGEHVIATAGEVHLERCLTDLRETFAKIEINVSPPIVPFRETIVFPPPIADDLVEFIEKKETDKSDKDTLSITMHAPNKHASVTIRALPLPREVTKIIERSEMLLKTNVGLSWEARSSALSGLKSEIHDAFASLSDPAESLGWKSIPDAVDRIWSFGPRRIGTNVLLNCIPDYETNTLVWPKSCSGEVIEVPEVRKELDSFVVTGFQMATLSGPICEEPITGVAFLVEDLTVSLLDSSEIGEEVKTHSSGYGQLSGQLMSLTKEACRRAFQAQPHQRLVVPMYNYQIHCSVEALGNMYGVLGKRHGRVVNTEMLPGSSMFRVDAQLPVLEADPFWEPLTDEEIEMYLEKGDSEKALARKYMNTVRKRKGLSIKEKIVEHAEKQRTLTKMK</sequence>
<name>A0A7R9G984_9CRUS</name>
<dbReference type="InterPro" id="IPR005225">
    <property type="entry name" value="Small_GTP-bd"/>
</dbReference>
<dbReference type="InterPro" id="IPR035647">
    <property type="entry name" value="EFG_III/V"/>
</dbReference>
<dbReference type="GO" id="GO:0042256">
    <property type="term" value="P:cytosolic ribosome assembly"/>
    <property type="evidence" value="ECO:0007669"/>
    <property type="project" value="TreeGrafter"/>
</dbReference>
<dbReference type="CDD" id="cd16268">
    <property type="entry name" value="EF2_II"/>
    <property type="match status" value="1"/>
</dbReference>
<dbReference type="Pfam" id="PF00009">
    <property type="entry name" value="GTP_EFTU"/>
    <property type="match status" value="1"/>
</dbReference>
<dbReference type="Gene3D" id="3.40.50.300">
    <property type="entry name" value="P-loop containing nucleotide triphosphate hydrolases"/>
    <property type="match status" value="1"/>
</dbReference>
<dbReference type="EMBL" id="OA882066">
    <property type="protein sequence ID" value="CAD7272422.1"/>
    <property type="molecule type" value="Genomic_DNA"/>
</dbReference>
<dbReference type="OrthoDB" id="364892at2759"/>
<dbReference type="CDD" id="cd01885">
    <property type="entry name" value="EF2"/>
    <property type="match status" value="1"/>
</dbReference>
<dbReference type="CDD" id="cd01681">
    <property type="entry name" value="aeEF2_snRNP_like_IV"/>
    <property type="match status" value="1"/>
</dbReference>
<proteinExistence type="predicted"/>
<dbReference type="Pfam" id="PF25118">
    <property type="entry name" value="EFL1"/>
    <property type="match status" value="1"/>
</dbReference>
<feature type="domain" description="Tr-type G" evidence="3">
    <location>
        <begin position="43"/>
        <end position="296"/>
    </location>
</feature>
<protein>
    <recommendedName>
        <fullName evidence="3">Tr-type G domain-containing protein</fullName>
    </recommendedName>
</protein>
<dbReference type="AlphaFoldDB" id="A0A7R9G984"/>
<keyword evidence="1" id="KW-0547">Nucleotide-binding</keyword>
<evidence type="ECO:0000259" key="3">
    <source>
        <dbReference type="PROSITE" id="PS51722"/>
    </source>
</evidence>
<dbReference type="InterPro" id="IPR000795">
    <property type="entry name" value="T_Tr_GTP-bd_dom"/>
</dbReference>
<gene>
    <name evidence="4" type="ORF">NMOB1V02_LOCUS356</name>
</gene>
<dbReference type="InterPro" id="IPR009000">
    <property type="entry name" value="Transl_B-barrel_sf"/>
</dbReference>
<dbReference type="SUPFAM" id="SSF50447">
    <property type="entry name" value="Translation proteins"/>
    <property type="match status" value="1"/>
</dbReference>
<dbReference type="GO" id="GO:1990904">
    <property type="term" value="C:ribonucleoprotein complex"/>
    <property type="evidence" value="ECO:0007669"/>
    <property type="project" value="TreeGrafter"/>
</dbReference>
<evidence type="ECO:0000256" key="2">
    <source>
        <dbReference type="ARBA" id="ARBA00023134"/>
    </source>
</evidence>
<dbReference type="GO" id="GO:0005829">
    <property type="term" value="C:cytosol"/>
    <property type="evidence" value="ECO:0007669"/>
    <property type="project" value="TreeGrafter"/>
</dbReference>
<dbReference type="GO" id="GO:0005525">
    <property type="term" value="F:GTP binding"/>
    <property type="evidence" value="ECO:0007669"/>
    <property type="project" value="UniProtKB-KW"/>
</dbReference>
<dbReference type="Proteomes" id="UP000678499">
    <property type="component" value="Unassembled WGS sequence"/>
</dbReference>
<evidence type="ECO:0000313" key="4">
    <source>
        <dbReference type="EMBL" id="CAD7272422.1"/>
    </source>
</evidence>
<dbReference type="GO" id="GO:0003924">
    <property type="term" value="F:GTPase activity"/>
    <property type="evidence" value="ECO:0007669"/>
    <property type="project" value="InterPro"/>
</dbReference>